<dbReference type="GO" id="GO:0003677">
    <property type="term" value="F:DNA binding"/>
    <property type="evidence" value="ECO:0007669"/>
    <property type="project" value="InterPro"/>
</dbReference>
<dbReference type="InterPro" id="IPR010270">
    <property type="entry name" value="Phage_P2_GpM"/>
</dbReference>
<gene>
    <name evidence="2" type="ordered locus">Dvul_1469</name>
</gene>
<evidence type="ECO:0000256" key="1">
    <source>
        <dbReference type="SAM" id="MobiDB-lite"/>
    </source>
</evidence>
<sequence>MSLMRRHQQAVREAASEGMPHAGYATGHTGGHVLDVMPTGLMGGSQLAAMLDASLAEDLAMLHDVASIERKAEIKRERLIPKYRDYAARLMGESARHELLGYYIVWCFDAGHIEEGLRVAAWAMEHGQPLPERFRAGLPLFVATQTLEWAEREYNAGRAFEPYLTQAQELACSGGDVPDDTVALFHRLRGLRAESDGDLATAECELARAFDLGAKVKTALEGVRKRLARTTETTVTPPAPNPEG</sequence>
<dbReference type="Pfam" id="PF05944">
    <property type="entry name" value="Phage_term_smal"/>
    <property type="match status" value="1"/>
</dbReference>
<accession>A0A0H3A7L5</accession>
<dbReference type="Proteomes" id="UP000009173">
    <property type="component" value="Chromosome"/>
</dbReference>
<feature type="region of interest" description="Disordered" evidence="1">
    <location>
        <begin position="1"/>
        <end position="22"/>
    </location>
</feature>
<dbReference type="HOGENOM" id="CLU_076316_2_1_7"/>
<evidence type="ECO:0000313" key="2">
    <source>
        <dbReference type="EMBL" id="ABM28487.1"/>
    </source>
</evidence>
<evidence type="ECO:0000313" key="3">
    <source>
        <dbReference type="Proteomes" id="UP000009173"/>
    </source>
</evidence>
<name>A0A0H3A7L5_NITV4</name>
<dbReference type="EMBL" id="CP000527">
    <property type="protein sequence ID" value="ABM28487.1"/>
    <property type="molecule type" value="Genomic_DNA"/>
</dbReference>
<reference evidence="3" key="1">
    <citation type="journal article" date="2009" name="Environ. Microbiol.">
        <title>Contribution of mobile genetic elements to Desulfovibrio vulgaris genome plasticity.</title>
        <authorList>
            <person name="Walker C.B."/>
            <person name="Stolyar S."/>
            <person name="Chivian D."/>
            <person name="Pinel N."/>
            <person name="Gabster J.A."/>
            <person name="Dehal P.S."/>
            <person name="He Z."/>
            <person name="Yang Z.K."/>
            <person name="Yen H.C."/>
            <person name="Zhou J."/>
            <person name="Wall J.D."/>
            <person name="Hazen T.C."/>
            <person name="Arkin A.P."/>
            <person name="Stahl D.A."/>
        </authorList>
    </citation>
    <scope>NUCLEOTIDE SEQUENCE [LARGE SCALE GENOMIC DNA]</scope>
    <source>
        <strain evidence="3">DP4</strain>
    </source>
</reference>
<protein>
    <submittedName>
        <fullName evidence="2">Phage small terminase subunit</fullName>
    </submittedName>
</protein>
<dbReference type="RefSeq" id="WP_011792284.1">
    <property type="nucleotide sequence ID" value="NC_008751.1"/>
</dbReference>
<organism evidence="2 3">
    <name type="scientific">Nitratidesulfovibrio vulgaris (strain DP4)</name>
    <name type="common">Desulfovibrio vulgaris</name>
    <dbReference type="NCBI Taxonomy" id="391774"/>
    <lineage>
        <taxon>Bacteria</taxon>
        <taxon>Pseudomonadati</taxon>
        <taxon>Thermodesulfobacteriota</taxon>
        <taxon>Desulfovibrionia</taxon>
        <taxon>Desulfovibrionales</taxon>
        <taxon>Desulfovibrionaceae</taxon>
        <taxon>Nitratidesulfovibrio</taxon>
    </lineage>
</organism>
<dbReference type="KEGG" id="dvl:Dvul_1469"/>
<proteinExistence type="predicted"/>
<dbReference type="GO" id="GO:0004519">
    <property type="term" value="F:endonuclease activity"/>
    <property type="evidence" value="ECO:0007669"/>
    <property type="project" value="InterPro"/>
</dbReference>
<dbReference type="AlphaFoldDB" id="A0A0H3A7L5"/>